<evidence type="ECO:0000256" key="1">
    <source>
        <dbReference type="SAM" id="SignalP"/>
    </source>
</evidence>
<dbReference type="Pfam" id="PF14559">
    <property type="entry name" value="TPR_19"/>
    <property type="match status" value="1"/>
</dbReference>
<dbReference type="InterPro" id="IPR007655">
    <property type="entry name" value="Slam_C"/>
</dbReference>
<dbReference type="Proteomes" id="UP000612349">
    <property type="component" value="Unassembled WGS sequence"/>
</dbReference>
<proteinExistence type="predicted"/>
<organism evidence="3 4">
    <name type="scientific">Croceicoccus mobilis</name>
    <dbReference type="NCBI Taxonomy" id="1703339"/>
    <lineage>
        <taxon>Bacteria</taxon>
        <taxon>Pseudomonadati</taxon>
        <taxon>Pseudomonadota</taxon>
        <taxon>Alphaproteobacteria</taxon>
        <taxon>Sphingomonadales</taxon>
        <taxon>Erythrobacteraceae</taxon>
        <taxon>Croceicoccus</taxon>
    </lineage>
</organism>
<dbReference type="RefSeq" id="WP_082922506.1">
    <property type="nucleotide sequence ID" value="NZ_BMIP01000002.1"/>
</dbReference>
<evidence type="ECO:0000313" key="3">
    <source>
        <dbReference type="EMBL" id="GGD63888.1"/>
    </source>
</evidence>
<dbReference type="Pfam" id="PF04575">
    <property type="entry name" value="SlipAM"/>
    <property type="match status" value="1"/>
</dbReference>
<feature type="signal peptide" evidence="1">
    <location>
        <begin position="1"/>
        <end position="27"/>
    </location>
</feature>
<keyword evidence="1" id="KW-0732">Signal</keyword>
<dbReference type="EMBL" id="BMIP01000002">
    <property type="protein sequence ID" value="GGD63888.1"/>
    <property type="molecule type" value="Genomic_DNA"/>
</dbReference>
<dbReference type="Gene3D" id="1.25.40.10">
    <property type="entry name" value="Tetratricopeptide repeat domain"/>
    <property type="match status" value="1"/>
</dbReference>
<name>A0A916YVW4_9SPHN</name>
<reference evidence="3" key="1">
    <citation type="journal article" date="2014" name="Int. J. Syst. Evol. Microbiol.">
        <title>Complete genome sequence of Corynebacterium casei LMG S-19264T (=DSM 44701T), isolated from a smear-ripened cheese.</title>
        <authorList>
            <consortium name="US DOE Joint Genome Institute (JGI-PGF)"/>
            <person name="Walter F."/>
            <person name="Albersmeier A."/>
            <person name="Kalinowski J."/>
            <person name="Ruckert C."/>
        </authorList>
    </citation>
    <scope>NUCLEOTIDE SEQUENCE</scope>
    <source>
        <strain evidence="3">CGMCC 1.15360</strain>
    </source>
</reference>
<protein>
    <recommendedName>
        <fullName evidence="2">Surface lipoprotein assembly modifier C-terminal domain-containing protein</fullName>
    </recommendedName>
</protein>
<keyword evidence="4" id="KW-1185">Reference proteome</keyword>
<evidence type="ECO:0000259" key="2">
    <source>
        <dbReference type="Pfam" id="PF04575"/>
    </source>
</evidence>
<accession>A0A916YVW4</accession>
<feature type="domain" description="Surface lipoprotein assembly modifier C-terminal" evidence="2">
    <location>
        <begin position="175"/>
        <end position="453"/>
    </location>
</feature>
<sequence>MQGVAISLLARFLRGISKALPVTLAIAAPGLALPVAAQDGSPPAVKLTPAQMFDVASQAEAKEDYATAEALLEALASHPDLELRSEARFRLALLRANRQGRIRDGAVLLRQILDEQPEAARVRVELARLLVMLNDREGAERELRAARAAGLPPEIERLVHFYAQALSSPANIGLNLEATLAPDSNINRATASDTLSTVIGDLELSDDARRKSGLGLAMRAQGYGRVPLGGSAELAATISAAIREYDGSAFDDYQVSAELGPQWQSGGDRISLAANIRYRWFGDEPFTEAHGGRAEIRHPVGKRGRLRASVSALDEDNRRNDQQDQTRLSLDVGIDRAFTSRWGAGFYLTGSRAMARAEPYSNASGGLRAYVFREFGQTSLALSGSYSHLEADQVLGLYGARRIDDFAAVGLSGTFRSFRVGTFAPIARLQFERNASSIEIYDFTRKSVEIGLTAAF</sequence>
<gene>
    <name evidence="3" type="ORF">GCM10010990_11700</name>
</gene>
<evidence type="ECO:0000313" key="4">
    <source>
        <dbReference type="Proteomes" id="UP000612349"/>
    </source>
</evidence>
<reference evidence="3" key="2">
    <citation type="submission" date="2020-09" db="EMBL/GenBank/DDBJ databases">
        <authorList>
            <person name="Sun Q."/>
            <person name="Zhou Y."/>
        </authorList>
    </citation>
    <scope>NUCLEOTIDE SEQUENCE</scope>
    <source>
        <strain evidence="3">CGMCC 1.15360</strain>
    </source>
</reference>
<dbReference type="OrthoDB" id="6116449at2"/>
<feature type="chain" id="PRO_5037424959" description="Surface lipoprotein assembly modifier C-terminal domain-containing protein" evidence="1">
    <location>
        <begin position="28"/>
        <end position="456"/>
    </location>
</feature>
<dbReference type="InterPro" id="IPR011990">
    <property type="entry name" value="TPR-like_helical_dom_sf"/>
</dbReference>
<dbReference type="AlphaFoldDB" id="A0A916YVW4"/>
<comment type="caution">
    <text evidence="3">The sequence shown here is derived from an EMBL/GenBank/DDBJ whole genome shotgun (WGS) entry which is preliminary data.</text>
</comment>
<dbReference type="SUPFAM" id="SSF48452">
    <property type="entry name" value="TPR-like"/>
    <property type="match status" value="1"/>
</dbReference>